<dbReference type="InterPro" id="IPR010985">
    <property type="entry name" value="Ribbon_hlx_hlx"/>
</dbReference>
<organism evidence="1 2">
    <name type="scientific">Mesorhizobium alhagi CCNWXJ12-2</name>
    <dbReference type="NCBI Taxonomy" id="1107882"/>
    <lineage>
        <taxon>Bacteria</taxon>
        <taxon>Pseudomonadati</taxon>
        <taxon>Pseudomonadota</taxon>
        <taxon>Alphaproteobacteria</taxon>
        <taxon>Hyphomicrobiales</taxon>
        <taxon>Phyllobacteriaceae</taxon>
        <taxon>Allomesorhizobium</taxon>
    </lineage>
</organism>
<name>H0HM85_9HYPH</name>
<accession>H0HM85</accession>
<evidence type="ECO:0008006" key="3">
    <source>
        <dbReference type="Google" id="ProtNLM"/>
    </source>
</evidence>
<proteinExistence type="predicted"/>
<dbReference type="SUPFAM" id="SSF143100">
    <property type="entry name" value="TTHA1013/TTHA0281-like"/>
    <property type="match status" value="1"/>
</dbReference>
<dbReference type="EMBL" id="AHAM01000039">
    <property type="protein sequence ID" value="EHK58170.1"/>
    <property type="molecule type" value="Genomic_DNA"/>
</dbReference>
<dbReference type="SUPFAM" id="SSF47598">
    <property type="entry name" value="Ribbon-helix-helix"/>
    <property type="match status" value="1"/>
</dbReference>
<dbReference type="InterPro" id="IPR008651">
    <property type="entry name" value="Uncharacterised_HicB"/>
</dbReference>
<gene>
    <name evidence="1" type="ORF">MAXJ12_06243</name>
</gene>
<reference evidence="1 2" key="1">
    <citation type="journal article" date="2012" name="J. Bacteriol.">
        <title>Draft Genome Sequence of Mesorhizobium alhagi CCNWXJ12-2T, a Novel Salt-Resistant Species Isolated from the Desert of Northwestern China.</title>
        <authorList>
            <person name="Zhou M."/>
            <person name="Chen W."/>
            <person name="Chen H."/>
            <person name="Wei G."/>
        </authorList>
    </citation>
    <scope>NUCLEOTIDE SEQUENCE [LARGE SCALE GENOMIC DNA]</scope>
    <source>
        <strain evidence="1 2">CCNWXJ12-2</strain>
    </source>
</reference>
<sequence length="185" mass="20851">MSTVKYKGYQASVEYEDGTLFIKVLHVDDLLIAQCESAADVDKAFAELIEGYLADCAELGKSPTKPFKGSFNVRMTPELHKRSAMAAADAGLTLNSWIVAAATDKLECGHLTQRVDNVLRTQREEIDPLRRQREEIDLMQRVARPKLSKVRVSAEHRVLEFERILSIRTGIVTSYTRKPTARWGN</sequence>
<dbReference type="Proteomes" id="UP000003250">
    <property type="component" value="Unassembled WGS sequence"/>
</dbReference>
<dbReference type="OrthoDB" id="5297106at2"/>
<dbReference type="Gene3D" id="1.10.1220.10">
    <property type="entry name" value="Met repressor-like"/>
    <property type="match status" value="1"/>
</dbReference>
<keyword evidence="2" id="KW-1185">Reference proteome</keyword>
<dbReference type="AlphaFoldDB" id="H0HM85"/>
<dbReference type="InterPro" id="IPR035069">
    <property type="entry name" value="TTHA1013/TTHA0281-like"/>
</dbReference>
<dbReference type="InterPro" id="IPR013321">
    <property type="entry name" value="Arc_rbn_hlx_hlx"/>
</dbReference>
<dbReference type="Pfam" id="PF05534">
    <property type="entry name" value="HicB"/>
    <property type="match status" value="1"/>
</dbReference>
<dbReference type="RefSeq" id="WP_008834897.1">
    <property type="nucleotide sequence ID" value="NZ_AHAM01000039.1"/>
</dbReference>
<protein>
    <recommendedName>
        <fullName evidence="3">HicB family protein</fullName>
    </recommendedName>
</protein>
<evidence type="ECO:0000313" key="1">
    <source>
        <dbReference type="EMBL" id="EHK58170.1"/>
    </source>
</evidence>
<evidence type="ECO:0000313" key="2">
    <source>
        <dbReference type="Proteomes" id="UP000003250"/>
    </source>
</evidence>
<dbReference type="GO" id="GO:0006355">
    <property type="term" value="P:regulation of DNA-templated transcription"/>
    <property type="evidence" value="ECO:0007669"/>
    <property type="project" value="InterPro"/>
</dbReference>